<gene>
    <name evidence="1" type="ORF">A3C11_02110</name>
</gene>
<dbReference type="EMBL" id="MHQJ01000027">
    <property type="protein sequence ID" value="OHA01068.1"/>
    <property type="molecule type" value="Genomic_DNA"/>
</dbReference>
<dbReference type="PANTHER" id="PTHR37029:SF1">
    <property type="entry name" value="SSR1768 PROTEIN"/>
    <property type="match status" value="1"/>
</dbReference>
<accession>A0A1G2KNS5</accession>
<protein>
    <recommendedName>
        <fullName evidence="3">DUF2283 domain-containing protein</fullName>
    </recommendedName>
</protein>
<dbReference type="InterPro" id="IPR019270">
    <property type="entry name" value="DUF2283"/>
</dbReference>
<comment type="caution">
    <text evidence="1">The sequence shown here is derived from an EMBL/GenBank/DDBJ whole genome shotgun (WGS) entry which is preliminary data.</text>
</comment>
<evidence type="ECO:0008006" key="3">
    <source>
        <dbReference type="Google" id="ProtNLM"/>
    </source>
</evidence>
<dbReference type="AlphaFoldDB" id="A0A1G2KNS5"/>
<reference evidence="1 2" key="1">
    <citation type="journal article" date="2016" name="Nat. Commun.">
        <title>Thousands of microbial genomes shed light on interconnected biogeochemical processes in an aquifer system.</title>
        <authorList>
            <person name="Anantharaman K."/>
            <person name="Brown C.T."/>
            <person name="Hug L.A."/>
            <person name="Sharon I."/>
            <person name="Castelle C.J."/>
            <person name="Probst A.J."/>
            <person name="Thomas B.C."/>
            <person name="Singh A."/>
            <person name="Wilkins M.J."/>
            <person name="Karaoz U."/>
            <person name="Brodie E.L."/>
            <person name="Williams K.H."/>
            <person name="Hubbard S.S."/>
            <person name="Banfield J.F."/>
        </authorList>
    </citation>
    <scope>NUCLEOTIDE SEQUENCE [LARGE SCALE GENOMIC DNA]</scope>
</reference>
<dbReference type="Proteomes" id="UP000177362">
    <property type="component" value="Unassembled WGS sequence"/>
</dbReference>
<dbReference type="PANTHER" id="PTHR37029">
    <property type="entry name" value="SSR1768 PROTEIN"/>
    <property type="match status" value="1"/>
</dbReference>
<dbReference type="Pfam" id="PF10049">
    <property type="entry name" value="DUF2283"/>
    <property type="match status" value="1"/>
</dbReference>
<organism evidence="1 2">
    <name type="scientific">Candidatus Sungbacteria bacterium RIFCSPHIGHO2_02_FULL_49_12</name>
    <dbReference type="NCBI Taxonomy" id="1802271"/>
    <lineage>
        <taxon>Bacteria</taxon>
        <taxon>Candidatus Sungiibacteriota</taxon>
    </lineage>
</organism>
<evidence type="ECO:0000313" key="1">
    <source>
        <dbReference type="EMBL" id="OHA01068.1"/>
    </source>
</evidence>
<evidence type="ECO:0000313" key="2">
    <source>
        <dbReference type="Proteomes" id="UP000177362"/>
    </source>
</evidence>
<name>A0A1G2KNS5_9BACT</name>
<proteinExistence type="predicted"/>
<sequence>MKISYDKIADAVYIQAAKRKIAKTKKIQGNLIVDFDAGGNVRGVEILAASEWFSMGHKKPQIEIGMRKILLPT</sequence>